<keyword evidence="2" id="KW-1185">Reference proteome</keyword>
<comment type="caution">
    <text evidence="1">The sequence shown here is derived from an EMBL/GenBank/DDBJ whole genome shotgun (WGS) entry which is preliminary data.</text>
</comment>
<protein>
    <submittedName>
        <fullName evidence="1">Uncharacterized protein</fullName>
    </submittedName>
</protein>
<evidence type="ECO:0000313" key="1">
    <source>
        <dbReference type="EMBL" id="KAJ9104306.1"/>
    </source>
</evidence>
<name>A0ACC2W0A2_9TREE</name>
<sequence>MDSPARTRSLGKKRKSSFDGDQTDVKPNLERLTSERHTGDETIIPGVALNGSSTFSQRPSLVSRPSGSNVSLSSSPGRTTATPGFPSRQSVTPRGFAPTGVSNGTINPNARGLGGDGQGPLFSESGSGDGMNRGTSENGGDKLKRKKPRVALSCAQCTKTLYIPGEPLPKSTRIPASVRRQSSQPGQPSPQKATSVRPSPAPQSSKPPMPPPPRSTPYLTTSGSVPLPMSAHQRTAPVQPRPLAMMQPQPSAVQPRRMSQSIPDSASASRRESGISTSNLVLPTLPQAQQALTAQIQALFPYNTGMETFTAPESVYTEGSSFEAEVLQRLDRIESLVRSSNQPLASGSSGSLARPGEGSITDSRKGDEHEGRPLGFSRSASAGDGTGVDAGKWFATDGTVPSIEGLRGSSTIQLNLTDCGTPADNLQRLIQDCGVSPMKLRDLVQELPPYPFASALVDWFFGNINYVRYPIDERSFRLSFEDMYKKKDGVGPEPGNVRSLPLIFIVLATSSRLAPEAWAGDEQTRRMTSLRMYWCSRRSLLIAIAIQPESLELVVTRLLSALYLVLIHDRRLTECWSQLGASLRTAQAIGLHRDGTKLGLDPYLTEYRRRVWSYLYHADRNYSLILGRPPSIGDAYCDAGEPCNVEFADIEPGQPIISKPLSEPTSSTFVILRKRFAKIVGKITHHFQKLHEPARFEDVEFLDKELRNFINDLPPHYRLEDADKSLDDAQPYIPIHRYYLSTEILFIVITLHRPWLLRRLRSDRFAMSRRACFDAAKMDFRIRQQFRKEHPGVHNAYFGGQFREFNAAMIAGISAIIFPRGQDADEMRLILTTFLEQNPLDKQANRDQASQKEVAIIYTLCRRAHQVLERNEITSSGHRSESVALLLGLRDGDGVMQSGPQRVGPQSNESTSSIFKNLYSAMVNGNNAKPQGSRMSTTAPYQPLNIGGHQRSNSFSNSSLQEHSPASGSGSGSGIEDEHPQRLLDQWLSANSSMAIGHPSDADVDARVLGQAYGLFGGLNQPLLGISAETMGNGWGLTPGEGHNHADPLLEEDIPHEQRPQQDIFHTISHRMAGVRAEDGLLASGDSALDVTGLSSTVAAPEQAAPDIGNPLDDTYWNTLIDGIINSA</sequence>
<dbReference type="EMBL" id="JASBWS010000054">
    <property type="protein sequence ID" value="KAJ9104306.1"/>
    <property type="molecule type" value="Genomic_DNA"/>
</dbReference>
<proteinExistence type="predicted"/>
<accession>A0ACC2W0A2</accession>
<reference evidence="1" key="1">
    <citation type="submission" date="2023-04" db="EMBL/GenBank/DDBJ databases">
        <title>Draft Genome sequencing of Naganishia species isolated from polar environments using Oxford Nanopore Technology.</title>
        <authorList>
            <person name="Leo P."/>
            <person name="Venkateswaran K."/>
        </authorList>
    </citation>
    <scope>NUCLEOTIDE SEQUENCE</scope>
    <source>
        <strain evidence="1">MNA-CCFEE 5262</strain>
    </source>
</reference>
<dbReference type="Proteomes" id="UP001230649">
    <property type="component" value="Unassembled WGS sequence"/>
</dbReference>
<gene>
    <name evidence="1" type="ORF">QFC20_004588</name>
</gene>
<organism evidence="1 2">
    <name type="scientific">Naganishia adeliensis</name>
    <dbReference type="NCBI Taxonomy" id="92952"/>
    <lineage>
        <taxon>Eukaryota</taxon>
        <taxon>Fungi</taxon>
        <taxon>Dikarya</taxon>
        <taxon>Basidiomycota</taxon>
        <taxon>Agaricomycotina</taxon>
        <taxon>Tremellomycetes</taxon>
        <taxon>Filobasidiales</taxon>
        <taxon>Filobasidiaceae</taxon>
        <taxon>Naganishia</taxon>
    </lineage>
</organism>
<evidence type="ECO:0000313" key="2">
    <source>
        <dbReference type="Proteomes" id="UP001230649"/>
    </source>
</evidence>